<dbReference type="SMART" id="SM00228">
    <property type="entry name" value="PDZ"/>
    <property type="match status" value="1"/>
</dbReference>
<comment type="subcellular location">
    <subcellularLocation>
        <location evidence="2">Membrane</location>
        <topology evidence="2">Multi-pass membrane protein</topology>
    </subcellularLocation>
</comment>
<proteinExistence type="inferred from homology"/>
<feature type="transmembrane region" description="Helical" evidence="11">
    <location>
        <begin position="371"/>
        <end position="403"/>
    </location>
</feature>
<evidence type="ECO:0000256" key="4">
    <source>
        <dbReference type="ARBA" id="ARBA00022670"/>
    </source>
</evidence>
<dbReference type="GO" id="GO:0004222">
    <property type="term" value="F:metalloendopeptidase activity"/>
    <property type="evidence" value="ECO:0007669"/>
    <property type="project" value="InterPro"/>
</dbReference>
<keyword evidence="8 11" id="KW-1133">Transmembrane helix</keyword>
<dbReference type="SUPFAM" id="SSF50156">
    <property type="entry name" value="PDZ domain-like"/>
    <property type="match status" value="2"/>
</dbReference>
<evidence type="ECO:0000256" key="1">
    <source>
        <dbReference type="ARBA" id="ARBA00001947"/>
    </source>
</evidence>
<evidence type="ECO:0000256" key="2">
    <source>
        <dbReference type="ARBA" id="ARBA00004141"/>
    </source>
</evidence>
<dbReference type="OrthoDB" id="9782003at2"/>
<evidence type="ECO:0000259" key="12">
    <source>
        <dbReference type="PROSITE" id="PS50106"/>
    </source>
</evidence>
<evidence type="ECO:0000256" key="7">
    <source>
        <dbReference type="ARBA" id="ARBA00022833"/>
    </source>
</evidence>
<evidence type="ECO:0000313" key="14">
    <source>
        <dbReference type="Proteomes" id="UP000252023"/>
    </source>
</evidence>
<name>A0A344PJ71_9RHOB</name>
<evidence type="ECO:0000256" key="6">
    <source>
        <dbReference type="ARBA" id="ARBA00022801"/>
    </source>
</evidence>
<feature type="domain" description="PDZ" evidence="12">
    <location>
        <begin position="215"/>
        <end position="244"/>
    </location>
</feature>
<feature type="transmembrane region" description="Helical" evidence="11">
    <location>
        <begin position="12"/>
        <end position="36"/>
    </location>
</feature>
<dbReference type="AlphaFoldDB" id="A0A344PJ71"/>
<evidence type="ECO:0000256" key="10">
    <source>
        <dbReference type="ARBA" id="ARBA00023136"/>
    </source>
</evidence>
<dbReference type="InterPro" id="IPR008915">
    <property type="entry name" value="Peptidase_M50"/>
</dbReference>
<keyword evidence="5 11" id="KW-0812">Transmembrane</keyword>
<comment type="similarity">
    <text evidence="3 11">Belongs to the peptidase M50B family.</text>
</comment>
<dbReference type="KEGG" id="pars:DRW48_06745"/>
<keyword evidence="10 11" id="KW-0472">Membrane</keyword>
<dbReference type="InterPro" id="IPR001478">
    <property type="entry name" value="PDZ"/>
</dbReference>
<dbReference type="PROSITE" id="PS50106">
    <property type="entry name" value="PDZ"/>
    <property type="match status" value="1"/>
</dbReference>
<dbReference type="PANTHER" id="PTHR42837">
    <property type="entry name" value="REGULATOR OF SIGMA-E PROTEASE RSEP"/>
    <property type="match status" value="1"/>
</dbReference>
<dbReference type="GO" id="GO:0046872">
    <property type="term" value="F:metal ion binding"/>
    <property type="evidence" value="ECO:0007669"/>
    <property type="project" value="UniProtKB-KW"/>
</dbReference>
<dbReference type="NCBIfam" id="TIGR00054">
    <property type="entry name" value="RIP metalloprotease RseP"/>
    <property type="match status" value="1"/>
</dbReference>
<dbReference type="Pfam" id="PF02163">
    <property type="entry name" value="Peptidase_M50"/>
    <property type="match status" value="1"/>
</dbReference>
<dbReference type="InterPro" id="IPR036034">
    <property type="entry name" value="PDZ_sf"/>
</dbReference>
<dbReference type="EC" id="3.4.24.-" evidence="11"/>
<reference evidence="14" key="1">
    <citation type="submission" date="2018-07" db="EMBL/GenBank/DDBJ databases">
        <title>Genome sequencing of Paracoccus sp. SC2-6.</title>
        <authorList>
            <person name="Heo J."/>
            <person name="Kim S.-J."/>
            <person name="Kwon S.-W."/>
        </authorList>
    </citation>
    <scope>NUCLEOTIDE SEQUENCE [LARGE SCALE GENOMIC DNA]</scope>
    <source>
        <strain evidence="14">SC2-6</strain>
    </source>
</reference>
<feature type="transmembrane region" description="Helical" evidence="11">
    <location>
        <begin position="107"/>
        <end position="135"/>
    </location>
</feature>
<keyword evidence="7 11" id="KW-0862">Zinc</keyword>
<keyword evidence="14" id="KW-1185">Reference proteome</keyword>
<gene>
    <name evidence="13" type="primary">rseP</name>
    <name evidence="13" type="ORF">DRW48_06745</name>
</gene>
<dbReference type="GO" id="GO:0016020">
    <property type="term" value="C:membrane"/>
    <property type="evidence" value="ECO:0007669"/>
    <property type="project" value="UniProtKB-SubCell"/>
</dbReference>
<keyword evidence="4 13" id="KW-0645">Protease</keyword>
<comment type="cofactor">
    <cofactor evidence="1 11">
        <name>Zn(2+)</name>
        <dbReference type="ChEBI" id="CHEBI:29105"/>
    </cofactor>
</comment>
<keyword evidence="9 11" id="KW-0482">Metalloprotease</keyword>
<evidence type="ECO:0000256" key="3">
    <source>
        <dbReference type="ARBA" id="ARBA00007931"/>
    </source>
</evidence>
<dbReference type="EMBL" id="CP030918">
    <property type="protein sequence ID" value="AXC49426.1"/>
    <property type="molecule type" value="Genomic_DNA"/>
</dbReference>
<organism evidence="13 14">
    <name type="scientific">Paracoccus suum</name>
    <dbReference type="NCBI Taxonomy" id="2259340"/>
    <lineage>
        <taxon>Bacteria</taxon>
        <taxon>Pseudomonadati</taxon>
        <taxon>Pseudomonadota</taxon>
        <taxon>Alphaproteobacteria</taxon>
        <taxon>Rhodobacterales</taxon>
        <taxon>Paracoccaceae</taxon>
        <taxon>Paracoccus</taxon>
    </lineage>
</organism>
<feature type="transmembrane region" description="Helical" evidence="11">
    <location>
        <begin position="415"/>
        <end position="436"/>
    </location>
</feature>
<dbReference type="InterPro" id="IPR004387">
    <property type="entry name" value="Pept_M50_Zn"/>
</dbReference>
<keyword evidence="11" id="KW-0479">Metal-binding</keyword>
<dbReference type="Pfam" id="PF17820">
    <property type="entry name" value="PDZ_6"/>
    <property type="match status" value="1"/>
</dbReference>
<dbReference type="GO" id="GO:0006508">
    <property type="term" value="P:proteolysis"/>
    <property type="evidence" value="ECO:0007669"/>
    <property type="project" value="UniProtKB-KW"/>
</dbReference>
<dbReference type="Gene3D" id="2.30.42.10">
    <property type="match status" value="2"/>
</dbReference>
<protein>
    <recommendedName>
        <fullName evidence="11">Zinc metalloprotease</fullName>
        <ecNumber evidence="11">3.4.24.-</ecNumber>
    </recommendedName>
</protein>
<dbReference type="InterPro" id="IPR041489">
    <property type="entry name" value="PDZ_6"/>
</dbReference>
<dbReference type="PANTHER" id="PTHR42837:SF2">
    <property type="entry name" value="MEMBRANE METALLOPROTEASE ARASP2, CHLOROPLASTIC-RELATED"/>
    <property type="match status" value="1"/>
</dbReference>
<dbReference type="CDD" id="cd06163">
    <property type="entry name" value="S2P-M50_PDZ_RseP-like"/>
    <property type="match status" value="1"/>
</dbReference>
<keyword evidence="6 11" id="KW-0378">Hydrolase</keyword>
<sequence length="442" mass="45930">MTDLLPAFGSTLHTVLAFVIALSVIVAVHEFGHYIIGRWSGIRAEVFSIGFGPRLAARRDRHGTLWQIAAVPLGGYVRFLGDTNAASAGTAKPVPGRARETLEGAPLWARMATVAAGPGFSFLLAIVIFASFALIRGVPLDQPTVGALSPVPPGVTNQLRPGDRITAIAGQPVKEWADIDRIAADLPAAPGQDWQVARDGAEITVPGPDLMPARIGGVAPGGAAADAGLRPGDVIAAIDGAPISRFDQLRPKVEAAAGAPLTLTVWREDRGPFDVTLAPREQDLPRAGGGFEKRWLVGITGGGNYFAPALRRAGPVEAIGLGLSTTWGVVASSITGIAAMVTGQISSCNIGGAISIAESTGQAAAVGIPDFIWWIGILSAAIGFLNILPIPVLDGGHLAFYLYEAVTGRRPSDRVTRWLTSIGLALVLGLMIFGLSNDLFCG</sequence>
<evidence type="ECO:0000256" key="9">
    <source>
        <dbReference type="ARBA" id="ARBA00023049"/>
    </source>
</evidence>
<evidence type="ECO:0000256" key="11">
    <source>
        <dbReference type="RuleBase" id="RU362031"/>
    </source>
</evidence>
<dbReference type="Proteomes" id="UP000252023">
    <property type="component" value="Chromosome"/>
</dbReference>
<evidence type="ECO:0000256" key="5">
    <source>
        <dbReference type="ARBA" id="ARBA00022692"/>
    </source>
</evidence>
<evidence type="ECO:0000313" key="13">
    <source>
        <dbReference type="EMBL" id="AXC49426.1"/>
    </source>
</evidence>
<accession>A0A344PJ71</accession>
<evidence type="ECO:0000256" key="8">
    <source>
        <dbReference type="ARBA" id="ARBA00022989"/>
    </source>
</evidence>
<dbReference type="RefSeq" id="WP_114075742.1">
    <property type="nucleotide sequence ID" value="NZ_CP030918.1"/>
</dbReference>